<dbReference type="GO" id="GO:0003677">
    <property type="term" value="F:DNA binding"/>
    <property type="evidence" value="ECO:0007669"/>
    <property type="project" value="UniProtKB-KW"/>
</dbReference>
<name>A0A4R6DNH3_9MICO</name>
<dbReference type="Pfam" id="PF12802">
    <property type="entry name" value="MarR_2"/>
    <property type="match status" value="1"/>
</dbReference>
<dbReference type="Gene3D" id="1.10.10.10">
    <property type="entry name" value="Winged helix-like DNA-binding domain superfamily/Winged helix DNA-binding domain"/>
    <property type="match status" value="1"/>
</dbReference>
<sequence length="153" mass="16378">MAPGPSLLHAAFDALIRVETEVWSDIDTAVTAACGMPLSRFETMSVMGSTPDCRVADIADALSITRGGASKIVERIRADGLCERTANPDDGRSAFFVLTPAGAAALDRARSAFDDALRRRVGGRLDDAALHQLVGLLEALRRVPSDEREEPTR</sequence>
<dbReference type="PANTHER" id="PTHR33164:SF43">
    <property type="entry name" value="HTH-TYPE TRANSCRIPTIONAL REPRESSOR YETL"/>
    <property type="match status" value="1"/>
</dbReference>
<evidence type="ECO:0000313" key="3">
    <source>
        <dbReference type="Proteomes" id="UP000295764"/>
    </source>
</evidence>
<keyword evidence="2" id="KW-0238">DNA-binding</keyword>
<dbReference type="EMBL" id="SNVW01000001">
    <property type="protein sequence ID" value="TDN46515.1"/>
    <property type="molecule type" value="Genomic_DNA"/>
</dbReference>
<dbReference type="AlphaFoldDB" id="A0A4R6DNH3"/>
<dbReference type="PANTHER" id="PTHR33164">
    <property type="entry name" value="TRANSCRIPTIONAL REGULATOR, MARR FAMILY"/>
    <property type="match status" value="1"/>
</dbReference>
<dbReference type="InterPro" id="IPR036388">
    <property type="entry name" value="WH-like_DNA-bd_sf"/>
</dbReference>
<reference evidence="2 3" key="1">
    <citation type="submission" date="2019-03" db="EMBL/GenBank/DDBJ databases">
        <title>Genomic analyses of the natural microbiome of Caenorhabditis elegans.</title>
        <authorList>
            <person name="Samuel B."/>
        </authorList>
    </citation>
    <scope>NUCLEOTIDE SEQUENCE [LARGE SCALE GENOMIC DNA]</scope>
    <source>
        <strain evidence="2 3">JUb65</strain>
    </source>
</reference>
<organism evidence="2 3">
    <name type="scientific">Curtobacterium flaccumfaciens</name>
    <dbReference type="NCBI Taxonomy" id="2035"/>
    <lineage>
        <taxon>Bacteria</taxon>
        <taxon>Bacillati</taxon>
        <taxon>Actinomycetota</taxon>
        <taxon>Actinomycetes</taxon>
        <taxon>Micrococcales</taxon>
        <taxon>Microbacteriaceae</taxon>
        <taxon>Curtobacterium</taxon>
    </lineage>
</organism>
<proteinExistence type="predicted"/>
<comment type="caution">
    <text evidence="2">The sequence shown here is derived from an EMBL/GenBank/DDBJ whole genome shotgun (WGS) entry which is preliminary data.</text>
</comment>
<evidence type="ECO:0000259" key="1">
    <source>
        <dbReference type="PROSITE" id="PS50995"/>
    </source>
</evidence>
<evidence type="ECO:0000313" key="2">
    <source>
        <dbReference type="EMBL" id="TDN46515.1"/>
    </source>
</evidence>
<dbReference type="InterPro" id="IPR036390">
    <property type="entry name" value="WH_DNA-bd_sf"/>
</dbReference>
<dbReference type="GO" id="GO:0006950">
    <property type="term" value="P:response to stress"/>
    <property type="evidence" value="ECO:0007669"/>
    <property type="project" value="TreeGrafter"/>
</dbReference>
<accession>A0A4R6DNH3</accession>
<dbReference type="SMART" id="SM00347">
    <property type="entry name" value="HTH_MARR"/>
    <property type="match status" value="1"/>
</dbReference>
<gene>
    <name evidence="2" type="ORF">EDF64_101381</name>
</gene>
<dbReference type="RefSeq" id="WP_133518384.1">
    <property type="nucleotide sequence ID" value="NZ_SNVW01000001.1"/>
</dbReference>
<dbReference type="InterPro" id="IPR000835">
    <property type="entry name" value="HTH_MarR-typ"/>
</dbReference>
<dbReference type="Proteomes" id="UP000295764">
    <property type="component" value="Unassembled WGS sequence"/>
</dbReference>
<dbReference type="InterPro" id="IPR039422">
    <property type="entry name" value="MarR/SlyA-like"/>
</dbReference>
<dbReference type="GO" id="GO:0003700">
    <property type="term" value="F:DNA-binding transcription factor activity"/>
    <property type="evidence" value="ECO:0007669"/>
    <property type="project" value="InterPro"/>
</dbReference>
<protein>
    <submittedName>
        <fullName evidence="2">DNA-binding MarR family transcriptional regulator</fullName>
    </submittedName>
</protein>
<dbReference type="PROSITE" id="PS50995">
    <property type="entry name" value="HTH_MARR_2"/>
    <property type="match status" value="1"/>
</dbReference>
<dbReference type="OrthoDB" id="162531at2"/>
<dbReference type="SUPFAM" id="SSF46785">
    <property type="entry name" value="Winged helix' DNA-binding domain"/>
    <property type="match status" value="1"/>
</dbReference>
<feature type="domain" description="HTH marR-type" evidence="1">
    <location>
        <begin position="8"/>
        <end position="142"/>
    </location>
</feature>